<dbReference type="PANTHER" id="PTHR47506">
    <property type="entry name" value="TRANSCRIPTIONAL REGULATORY PROTEIN"/>
    <property type="match status" value="1"/>
</dbReference>
<sequence length="219" mass="24042">MAARAHSDGDGRVERGNQTRRLILRRSVDTASVEGLGGLSLGRLATELQLSKSGVFALFGSKVDLQVATVRAAVAIYVEHVVAPALRLPPGLGRLWTACTSWLRYSRDRVFPGGCFFYAVSAEYDTREGPVHDAVATARSDWTRFLEETAREAQRTGELREDVDVGQLVFEMIAFMELANAESVMHRDDTYYDRAAKGITARVRASAVDPARLPEPALS</sequence>
<dbReference type="EMBL" id="CP022521">
    <property type="protein sequence ID" value="ASO20730.1"/>
    <property type="molecule type" value="Genomic_DNA"/>
</dbReference>
<keyword evidence="2" id="KW-0804">Transcription</keyword>
<dbReference type="InterPro" id="IPR011075">
    <property type="entry name" value="TetR_C"/>
</dbReference>
<gene>
    <name evidence="4" type="ORF">AHOG_15520</name>
</gene>
<dbReference type="Proteomes" id="UP000204221">
    <property type="component" value="Chromosome"/>
</dbReference>
<reference evidence="4 5" key="1">
    <citation type="submission" date="2017-07" db="EMBL/GenBank/DDBJ databases">
        <title>Complete genome sequence of Actinoalloteichus hoggarensis DSM 45943, type strain of Actinoalloteichus hoggarensis.</title>
        <authorList>
            <person name="Ruckert C."/>
            <person name="Nouioui I."/>
            <person name="Willmese J."/>
            <person name="van Wezel G."/>
            <person name="Klenk H.-P."/>
            <person name="Kalinowski J."/>
            <person name="Zotchev S.B."/>
        </authorList>
    </citation>
    <scope>NUCLEOTIDE SEQUENCE [LARGE SCALE GENOMIC DNA]</scope>
    <source>
        <strain evidence="4 5">DSM 45943</strain>
    </source>
</reference>
<accession>A0A221W4B5</accession>
<dbReference type="SUPFAM" id="SSF48498">
    <property type="entry name" value="Tetracyclin repressor-like, C-terminal domain"/>
    <property type="match status" value="1"/>
</dbReference>
<feature type="domain" description="Tetracyclin repressor-like C-terminal" evidence="3">
    <location>
        <begin position="91"/>
        <end position="198"/>
    </location>
</feature>
<protein>
    <recommendedName>
        <fullName evidence="3">Tetracyclin repressor-like C-terminal domain-containing protein</fullName>
    </recommendedName>
</protein>
<dbReference type="RefSeq" id="WP_093942019.1">
    <property type="nucleotide sequence ID" value="NZ_CP022521.1"/>
</dbReference>
<dbReference type="PANTHER" id="PTHR47506:SF6">
    <property type="entry name" value="HTH-TYPE TRANSCRIPTIONAL REPRESSOR NEMR"/>
    <property type="match status" value="1"/>
</dbReference>
<evidence type="ECO:0000256" key="1">
    <source>
        <dbReference type="ARBA" id="ARBA00023015"/>
    </source>
</evidence>
<proteinExistence type="predicted"/>
<evidence type="ECO:0000313" key="5">
    <source>
        <dbReference type="Proteomes" id="UP000204221"/>
    </source>
</evidence>
<dbReference type="KEGG" id="ahg:AHOG_15520"/>
<organism evidence="4 5">
    <name type="scientific">Actinoalloteichus hoggarensis</name>
    <dbReference type="NCBI Taxonomy" id="1470176"/>
    <lineage>
        <taxon>Bacteria</taxon>
        <taxon>Bacillati</taxon>
        <taxon>Actinomycetota</taxon>
        <taxon>Actinomycetes</taxon>
        <taxon>Pseudonocardiales</taxon>
        <taxon>Pseudonocardiaceae</taxon>
        <taxon>Actinoalloteichus</taxon>
    </lineage>
</organism>
<evidence type="ECO:0000256" key="2">
    <source>
        <dbReference type="ARBA" id="ARBA00023163"/>
    </source>
</evidence>
<evidence type="ECO:0000313" key="4">
    <source>
        <dbReference type="EMBL" id="ASO20730.1"/>
    </source>
</evidence>
<dbReference type="InterPro" id="IPR009057">
    <property type="entry name" value="Homeodomain-like_sf"/>
</dbReference>
<dbReference type="AlphaFoldDB" id="A0A221W4B5"/>
<dbReference type="Pfam" id="PF16925">
    <property type="entry name" value="TetR_C_13"/>
    <property type="match status" value="1"/>
</dbReference>
<dbReference type="OrthoDB" id="326421at2"/>
<dbReference type="Gene3D" id="1.10.10.60">
    <property type="entry name" value="Homeodomain-like"/>
    <property type="match status" value="1"/>
</dbReference>
<dbReference type="SUPFAM" id="SSF46689">
    <property type="entry name" value="Homeodomain-like"/>
    <property type="match status" value="1"/>
</dbReference>
<keyword evidence="1" id="KW-0805">Transcription regulation</keyword>
<dbReference type="Gene3D" id="1.10.357.10">
    <property type="entry name" value="Tetracycline Repressor, domain 2"/>
    <property type="match status" value="1"/>
</dbReference>
<dbReference type="InterPro" id="IPR036271">
    <property type="entry name" value="Tet_transcr_reg_TetR-rel_C_sf"/>
</dbReference>
<evidence type="ECO:0000259" key="3">
    <source>
        <dbReference type="Pfam" id="PF16925"/>
    </source>
</evidence>
<keyword evidence="5" id="KW-1185">Reference proteome</keyword>
<name>A0A221W4B5_9PSEU</name>